<gene>
    <name evidence="2" type="ORF">PPEP_a1241</name>
</gene>
<dbReference type="AlphaFoldDB" id="A0A8I0T5G1"/>
<name>A0A8I0T5G1_9GAMM</name>
<dbReference type="InterPro" id="IPR009875">
    <property type="entry name" value="PilZ_domain"/>
</dbReference>
<comment type="caution">
    <text evidence="2">The sequence shown here is derived from an EMBL/GenBank/DDBJ whole genome shotgun (WGS) entry which is preliminary data.</text>
</comment>
<proteinExistence type="predicted"/>
<keyword evidence="3" id="KW-1185">Reference proteome</keyword>
<evidence type="ECO:0000313" key="3">
    <source>
        <dbReference type="Proteomes" id="UP000660708"/>
    </source>
</evidence>
<dbReference type="Proteomes" id="UP000660708">
    <property type="component" value="Unassembled WGS sequence"/>
</dbReference>
<dbReference type="Pfam" id="PF07238">
    <property type="entry name" value="PilZ"/>
    <property type="match status" value="1"/>
</dbReference>
<reference evidence="2 3" key="1">
    <citation type="submission" date="2015-06" db="EMBL/GenBank/DDBJ databases">
        <title>Genome sequence of Pseudoalteromonas peptidolytica.</title>
        <authorList>
            <person name="Xie B.-B."/>
            <person name="Rong J.-C."/>
            <person name="Qin Q.-L."/>
            <person name="Zhang Y.-Z."/>
        </authorList>
    </citation>
    <scope>NUCLEOTIDE SEQUENCE [LARGE SCALE GENOMIC DNA]</scope>
    <source>
        <strain evidence="2 3">F12-50-A1</strain>
    </source>
</reference>
<dbReference type="EMBL" id="AQHF01000020">
    <property type="protein sequence ID" value="MBE0346189.1"/>
    <property type="molecule type" value="Genomic_DNA"/>
</dbReference>
<evidence type="ECO:0000313" key="2">
    <source>
        <dbReference type="EMBL" id="MBE0346189.1"/>
    </source>
</evidence>
<sequence length="96" mass="10563">MINEDKRRFMRMSVDAVAQLRELESGKTHEGVCHDLSATGLSVTISDPVEANTVVDIFIDSSGDMIQPLSAHATVIRCSQEQDGQWIAGLEITKFN</sequence>
<feature type="domain" description="PilZ" evidence="1">
    <location>
        <begin position="5"/>
        <end position="93"/>
    </location>
</feature>
<protein>
    <recommendedName>
        <fullName evidence="1">PilZ domain-containing protein</fullName>
    </recommendedName>
</protein>
<dbReference type="SUPFAM" id="SSF141371">
    <property type="entry name" value="PilZ domain-like"/>
    <property type="match status" value="1"/>
</dbReference>
<dbReference type="Gene3D" id="2.40.10.220">
    <property type="entry name" value="predicted glycosyltransferase like domains"/>
    <property type="match status" value="1"/>
</dbReference>
<evidence type="ECO:0000259" key="1">
    <source>
        <dbReference type="Pfam" id="PF07238"/>
    </source>
</evidence>
<organism evidence="2 3">
    <name type="scientific">Pseudoalteromonas peptidolytica F12-50-A1</name>
    <dbReference type="NCBI Taxonomy" id="1315280"/>
    <lineage>
        <taxon>Bacteria</taxon>
        <taxon>Pseudomonadati</taxon>
        <taxon>Pseudomonadota</taxon>
        <taxon>Gammaproteobacteria</taxon>
        <taxon>Alteromonadales</taxon>
        <taxon>Pseudoalteromonadaceae</taxon>
        <taxon>Pseudoalteromonas</taxon>
    </lineage>
</organism>
<dbReference type="GO" id="GO:0035438">
    <property type="term" value="F:cyclic-di-GMP binding"/>
    <property type="evidence" value="ECO:0007669"/>
    <property type="project" value="InterPro"/>
</dbReference>
<accession>A0A8I0T5G1</accession>
<dbReference type="RefSeq" id="WP_128732724.1">
    <property type="nucleotide sequence ID" value="NZ_AQHF01000020.1"/>
</dbReference>